<keyword evidence="2" id="KW-1185">Reference proteome</keyword>
<dbReference type="EMBL" id="BPLR01008962">
    <property type="protein sequence ID" value="GIY28597.1"/>
    <property type="molecule type" value="Genomic_DNA"/>
</dbReference>
<gene>
    <name evidence="1" type="ORF">CEXT_243101</name>
</gene>
<proteinExistence type="predicted"/>
<protein>
    <submittedName>
        <fullName evidence="1">Uncharacterized protein</fullName>
    </submittedName>
</protein>
<accession>A0AAV4S4U2</accession>
<organism evidence="1 2">
    <name type="scientific">Caerostris extrusa</name>
    <name type="common">Bark spider</name>
    <name type="synonym">Caerostris bankana</name>
    <dbReference type="NCBI Taxonomy" id="172846"/>
    <lineage>
        <taxon>Eukaryota</taxon>
        <taxon>Metazoa</taxon>
        <taxon>Ecdysozoa</taxon>
        <taxon>Arthropoda</taxon>
        <taxon>Chelicerata</taxon>
        <taxon>Arachnida</taxon>
        <taxon>Araneae</taxon>
        <taxon>Araneomorphae</taxon>
        <taxon>Entelegynae</taxon>
        <taxon>Araneoidea</taxon>
        <taxon>Araneidae</taxon>
        <taxon>Caerostris</taxon>
    </lineage>
</organism>
<dbReference type="Proteomes" id="UP001054945">
    <property type="component" value="Unassembled WGS sequence"/>
</dbReference>
<comment type="caution">
    <text evidence="1">The sequence shown here is derived from an EMBL/GenBank/DDBJ whole genome shotgun (WGS) entry which is preliminary data.</text>
</comment>
<name>A0AAV4S4U2_CAEEX</name>
<reference evidence="1 2" key="1">
    <citation type="submission" date="2021-06" db="EMBL/GenBank/DDBJ databases">
        <title>Caerostris extrusa draft genome.</title>
        <authorList>
            <person name="Kono N."/>
            <person name="Arakawa K."/>
        </authorList>
    </citation>
    <scope>NUCLEOTIDE SEQUENCE [LARGE SCALE GENOMIC DNA]</scope>
</reference>
<dbReference type="AlphaFoldDB" id="A0AAV4S4U2"/>
<evidence type="ECO:0000313" key="2">
    <source>
        <dbReference type="Proteomes" id="UP001054945"/>
    </source>
</evidence>
<sequence length="81" mass="9051">MRPPSKCQFVNHSLTVKEQKIATYMSCVWIRSCQWMTPNGIGSGSGSEIGLGPPRHLPGKSRYEICENSYSPYGHCCFDIP</sequence>
<evidence type="ECO:0000313" key="1">
    <source>
        <dbReference type="EMBL" id="GIY28597.1"/>
    </source>
</evidence>